<dbReference type="RefSeq" id="WP_114449433.1">
    <property type="nucleotide sequence ID" value="NZ_QPHM01000001.1"/>
</dbReference>
<keyword evidence="2" id="KW-1185">Reference proteome</keyword>
<gene>
    <name evidence="1" type="ORF">DU504_11560</name>
</gene>
<proteinExistence type="predicted"/>
<organism evidence="1 2">
    <name type="scientific">Haloplanus salinus</name>
    <dbReference type="NCBI Taxonomy" id="1126245"/>
    <lineage>
        <taxon>Archaea</taxon>
        <taxon>Methanobacteriati</taxon>
        <taxon>Methanobacteriota</taxon>
        <taxon>Stenosarchaea group</taxon>
        <taxon>Halobacteria</taxon>
        <taxon>Halobacteriales</taxon>
        <taxon>Haloferacaceae</taxon>
        <taxon>Haloplanus</taxon>
    </lineage>
</organism>
<comment type="caution">
    <text evidence="1">The sequence shown here is derived from an EMBL/GenBank/DDBJ whole genome shotgun (WGS) entry which is preliminary data.</text>
</comment>
<evidence type="ECO:0000313" key="1">
    <source>
        <dbReference type="EMBL" id="RCU47873.1"/>
    </source>
</evidence>
<dbReference type="Proteomes" id="UP000252189">
    <property type="component" value="Unassembled WGS sequence"/>
</dbReference>
<protein>
    <submittedName>
        <fullName evidence="1">Uncharacterized protein</fullName>
    </submittedName>
</protein>
<accession>A0A368NCY1</accession>
<sequence>MGATIRPSGLFEAAELPAPTADPVTHYSPGFEMRVEPLRTASATESCFGPDAK</sequence>
<name>A0A368NCY1_9EURY</name>
<reference evidence="1 2" key="1">
    <citation type="submission" date="2018-07" db="EMBL/GenBank/DDBJ databases">
        <title>Genome sequences of Haloplanus salinus JCM 18368T.</title>
        <authorList>
            <person name="Kim Y.B."/>
            <person name="Roh S.W."/>
        </authorList>
    </citation>
    <scope>NUCLEOTIDE SEQUENCE [LARGE SCALE GENOMIC DNA]</scope>
    <source>
        <strain evidence="1 2">JCM 18368</strain>
    </source>
</reference>
<dbReference type="AlphaFoldDB" id="A0A368NCY1"/>
<evidence type="ECO:0000313" key="2">
    <source>
        <dbReference type="Proteomes" id="UP000252189"/>
    </source>
</evidence>
<dbReference type="EMBL" id="QPHM01000001">
    <property type="protein sequence ID" value="RCU47873.1"/>
    <property type="molecule type" value="Genomic_DNA"/>
</dbReference>